<dbReference type="RefSeq" id="XP_062794256.1">
    <property type="nucleotide sequence ID" value="XM_062938205.1"/>
</dbReference>
<protein>
    <submittedName>
        <fullName evidence="2">Uncharacterized protein</fullName>
    </submittedName>
</protein>
<accession>A0ABZ1D653</accession>
<dbReference type="Proteomes" id="UP001329825">
    <property type="component" value="Chromosome 9"/>
</dbReference>
<name>A0ABZ1D653_9TREE</name>
<proteinExistence type="predicted"/>
<evidence type="ECO:0000313" key="2">
    <source>
        <dbReference type="EMBL" id="WRT69517.1"/>
    </source>
</evidence>
<dbReference type="GeneID" id="87958633"/>
<evidence type="ECO:0000256" key="1">
    <source>
        <dbReference type="SAM" id="MobiDB-lite"/>
    </source>
</evidence>
<gene>
    <name evidence="2" type="ORF">IL334_006503</name>
</gene>
<organism evidence="2 3">
    <name type="scientific">Kwoniella shivajii</name>
    <dbReference type="NCBI Taxonomy" id="564305"/>
    <lineage>
        <taxon>Eukaryota</taxon>
        <taxon>Fungi</taxon>
        <taxon>Dikarya</taxon>
        <taxon>Basidiomycota</taxon>
        <taxon>Agaricomycotina</taxon>
        <taxon>Tremellomycetes</taxon>
        <taxon>Tremellales</taxon>
        <taxon>Cryptococcaceae</taxon>
        <taxon>Kwoniella</taxon>
    </lineage>
</organism>
<reference evidence="2 3" key="1">
    <citation type="submission" date="2024-01" db="EMBL/GenBank/DDBJ databases">
        <title>Comparative genomics of Cryptococcus and Kwoniella reveals pathogenesis evolution and contrasting modes of karyotype evolution via chromosome fusion or intercentromeric recombination.</title>
        <authorList>
            <person name="Coelho M.A."/>
            <person name="David-Palma M."/>
            <person name="Shea T."/>
            <person name="Bowers K."/>
            <person name="McGinley-Smith S."/>
            <person name="Mohammad A.W."/>
            <person name="Gnirke A."/>
            <person name="Yurkov A.M."/>
            <person name="Nowrousian M."/>
            <person name="Sun S."/>
            <person name="Cuomo C.A."/>
            <person name="Heitman J."/>
        </authorList>
    </citation>
    <scope>NUCLEOTIDE SEQUENCE [LARGE SCALE GENOMIC DNA]</scope>
    <source>
        <strain evidence="2">CBS 11374</strain>
    </source>
</reference>
<feature type="region of interest" description="Disordered" evidence="1">
    <location>
        <begin position="1"/>
        <end position="116"/>
    </location>
</feature>
<sequence length="147" mass="16666">MGLANLFRRNQDEDELKKRKKKRLRELQEKRKTPKTPIDESSYDFSLSTDISAHGMPRNGFSGRRRSDTSNHSSTSDSHTRSETDTMPESLWPSRYRSVSHEIPRHQSPPHLAQTTLPMSPDLAQASGLRIMVLRSLLASSTPLIAP</sequence>
<dbReference type="EMBL" id="CP141889">
    <property type="protein sequence ID" value="WRT69517.1"/>
    <property type="molecule type" value="Genomic_DNA"/>
</dbReference>
<keyword evidence="3" id="KW-1185">Reference proteome</keyword>
<evidence type="ECO:0000313" key="3">
    <source>
        <dbReference type="Proteomes" id="UP001329825"/>
    </source>
</evidence>